<evidence type="ECO:0000256" key="2">
    <source>
        <dbReference type="ARBA" id="ARBA00023139"/>
    </source>
</evidence>
<evidence type="ECO:0000313" key="6">
    <source>
        <dbReference type="Proteomes" id="UP000183832"/>
    </source>
</evidence>
<keyword evidence="2" id="KW-0564">Palmitate</keyword>
<dbReference type="PANTHER" id="PTHR35269:SF1">
    <property type="entry name" value="SMALL VCP_P97-INTERACTING PROTEIN"/>
    <property type="match status" value="1"/>
</dbReference>
<reference evidence="5 6" key="1">
    <citation type="submission" date="2015-04" db="EMBL/GenBank/DDBJ databases">
        <authorList>
            <person name="Syromyatnikov M.Y."/>
            <person name="Popov V.N."/>
        </authorList>
    </citation>
    <scope>NUCLEOTIDE SEQUENCE [LARGE SCALE GENOMIC DNA]</scope>
</reference>
<keyword evidence="6" id="KW-1185">Reference proteome</keyword>
<evidence type="ECO:0000256" key="4">
    <source>
        <dbReference type="SAM" id="MobiDB-lite"/>
    </source>
</evidence>
<organism evidence="5 6">
    <name type="scientific">Clunio marinus</name>
    <dbReference type="NCBI Taxonomy" id="568069"/>
    <lineage>
        <taxon>Eukaryota</taxon>
        <taxon>Metazoa</taxon>
        <taxon>Ecdysozoa</taxon>
        <taxon>Arthropoda</taxon>
        <taxon>Hexapoda</taxon>
        <taxon>Insecta</taxon>
        <taxon>Pterygota</taxon>
        <taxon>Neoptera</taxon>
        <taxon>Endopterygota</taxon>
        <taxon>Diptera</taxon>
        <taxon>Nematocera</taxon>
        <taxon>Chironomoidea</taxon>
        <taxon>Chironomidae</taxon>
        <taxon>Clunio</taxon>
    </lineage>
</organism>
<accession>A0A1J1IKH8</accession>
<evidence type="ECO:0000313" key="5">
    <source>
        <dbReference type="EMBL" id="CRL00036.1"/>
    </source>
</evidence>
<protein>
    <submittedName>
        <fullName evidence="5">CLUMA_CG013324, isoform A</fullName>
    </submittedName>
</protein>
<dbReference type="InterPro" id="IPR031632">
    <property type="entry name" value="SVIP"/>
</dbReference>
<keyword evidence="1" id="KW-0519">Myristate</keyword>
<dbReference type="STRING" id="568069.A0A1J1IKH8"/>
<dbReference type="AlphaFoldDB" id="A0A1J1IKH8"/>
<name>A0A1J1IKH8_9DIPT</name>
<dbReference type="PANTHER" id="PTHR35269">
    <property type="entry name" value="SMALL VCP/P97-INTERACTING PROTEIN"/>
    <property type="match status" value="1"/>
</dbReference>
<feature type="region of interest" description="Disordered" evidence="4">
    <location>
        <begin position="25"/>
        <end position="81"/>
    </location>
</feature>
<feature type="compositionally biased region" description="Basic and acidic residues" evidence="4">
    <location>
        <begin position="33"/>
        <end position="66"/>
    </location>
</feature>
<dbReference type="Proteomes" id="UP000183832">
    <property type="component" value="Unassembled WGS sequence"/>
</dbReference>
<proteinExistence type="predicted"/>
<dbReference type="GO" id="GO:0010508">
    <property type="term" value="P:positive regulation of autophagy"/>
    <property type="evidence" value="ECO:0007669"/>
    <property type="project" value="TreeGrafter"/>
</dbReference>
<evidence type="ECO:0000256" key="3">
    <source>
        <dbReference type="ARBA" id="ARBA00023288"/>
    </source>
</evidence>
<dbReference type="GO" id="GO:1904240">
    <property type="term" value="P:negative regulation of VCP-NPL4-UFD1 AAA ATPase complex assembly"/>
    <property type="evidence" value="ECO:0007669"/>
    <property type="project" value="TreeGrafter"/>
</dbReference>
<gene>
    <name evidence="5" type="primary">putative AGAP013220-PA</name>
    <name evidence="5" type="ORF">CLUMA_CG013324</name>
</gene>
<dbReference type="InterPro" id="IPR055366">
    <property type="entry name" value="SVIP_metazoa"/>
</dbReference>
<dbReference type="GO" id="GO:0005789">
    <property type="term" value="C:endoplasmic reticulum membrane"/>
    <property type="evidence" value="ECO:0007669"/>
    <property type="project" value="TreeGrafter"/>
</dbReference>
<keyword evidence="3" id="KW-0449">Lipoprotein</keyword>
<dbReference type="GO" id="GO:1904153">
    <property type="term" value="P:negative regulation of retrograde protein transport, ER to cytosol"/>
    <property type="evidence" value="ECO:0007669"/>
    <property type="project" value="TreeGrafter"/>
</dbReference>
<feature type="compositionally biased region" description="Polar residues" evidence="4">
    <location>
        <begin position="68"/>
        <end position="81"/>
    </location>
</feature>
<dbReference type="Pfam" id="PF15811">
    <property type="entry name" value="SVIP"/>
    <property type="match status" value="1"/>
</dbReference>
<sequence length="81" mass="9229">MGNLCGPCFKGSGEAELITPDLQTKRQQMAEAAQRRLQEQENRGIKNPESVRRNQQKALERERMENEAGQTGNTALRWTQD</sequence>
<dbReference type="EMBL" id="CVRI01000054">
    <property type="protein sequence ID" value="CRL00036.1"/>
    <property type="molecule type" value="Genomic_DNA"/>
</dbReference>
<dbReference type="OrthoDB" id="10066206at2759"/>
<dbReference type="GO" id="GO:1904293">
    <property type="term" value="P:negative regulation of ERAD pathway"/>
    <property type="evidence" value="ECO:0007669"/>
    <property type="project" value="TreeGrafter"/>
</dbReference>
<evidence type="ECO:0000256" key="1">
    <source>
        <dbReference type="ARBA" id="ARBA00022707"/>
    </source>
</evidence>